<dbReference type="InterPro" id="IPR029058">
    <property type="entry name" value="AB_hydrolase_fold"/>
</dbReference>
<evidence type="ECO:0000256" key="4">
    <source>
        <dbReference type="ARBA" id="ARBA00022729"/>
    </source>
</evidence>
<gene>
    <name evidence="11" type="ORF">MNOR_LOCUS34732</name>
</gene>
<keyword evidence="7" id="KW-0325">Glycoprotein</keyword>
<dbReference type="InterPro" id="IPR002472">
    <property type="entry name" value="Palm_thioest"/>
</dbReference>
<sequence length="300" mass="34512">MRLLIFLTLTFGSSLSQVSNTTKPLVIWHGMGDTCCYPFSMGRIKKIVEKHVHGIYVHSLMIGGNIVRDEESGFFINSNEQVEDACQQISSDPKLQEGYHAMGFSQGSQFLRAVAQRCPHPPMHNLVSFGGQHQGIFGFPSCPREPEDSRVCEYVRRILNYGAYTKLIQDGLVQAQYWHDPLHEDVYRVKNIFIADINNEKAVKNKSYRENLMKLENFVMVKFLRDSMVVPIESEWFGFYLPGQDEVVVPMNETQLYKEDWIGLKSMDEAGKLHFLSVDGDHLQFDTDWFLKEIVDNFVV</sequence>
<evidence type="ECO:0000256" key="7">
    <source>
        <dbReference type="ARBA" id="ARBA00023180"/>
    </source>
</evidence>
<protein>
    <recommendedName>
        <fullName evidence="3">Palmitoyl-protein thioesterase 1</fullName>
        <ecNumber evidence="2">3.1.2.22</ecNumber>
    </recommendedName>
    <alternativeName>
        <fullName evidence="8">Palmitoyl-protein hydrolase 1</fullName>
    </alternativeName>
</protein>
<dbReference type="EMBL" id="CAXKWB010054668">
    <property type="protein sequence ID" value="CAL4176055.1"/>
    <property type="molecule type" value="Genomic_DNA"/>
</dbReference>
<feature type="signal peptide" evidence="10">
    <location>
        <begin position="1"/>
        <end position="16"/>
    </location>
</feature>
<dbReference type="PANTHER" id="PTHR11247:SF8">
    <property type="entry name" value="PALMITOYL-PROTEIN THIOESTERASE 1"/>
    <property type="match status" value="1"/>
</dbReference>
<dbReference type="EC" id="3.1.2.22" evidence="2"/>
<accession>A0AAV2SBJ6</accession>
<keyword evidence="12" id="KW-1185">Reference proteome</keyword>
<comment type="caution">
    <text evidence="11">The sequence shown here is derived from an EMBL/GenBank/DDBJ whole genome shotgun (WGS) entry which is preliminary data.</text>
</comment>
<keyword evidence="6" id="KW-1015">Disulfide bond</keyword>
<comment type="similarity">
    <text evidence="1">Belongs to the palmitoyl-protein thioesterase family.</text>
</comment>
<dbReference type="GO" id="GO:0008474">
    <property type="term" value="F:palmitoyl-(protein) hydrolase activity"/>
    <property type="evidence" value="ECO:0007669"/>
    <property type="project" value="UniProtKB-EC"/>
</dbReference>
<dbReference type="PANTHER" id="PTHR11247">
    <property type="entry name" value="PALMITOYL-PROTEIN THIOESTERASE/DOLICHYLDIPHOSPHATASE 1"/>
    <property type="match status" value="1"/>
</dbReference>
<comment type="catalytic activity">
    <reaction evidence="9">
        <text>S-hexadecanoyl-L-cysteinyl-[protein] + H2O = L-cysteinyl-[protein] + hexadecanoate + H(+)</text>
        <dbReference type="Rhea" id="RHEA:19233"/>
        <dbReference type="Rhea" id="RHEA-COMP:10131"/>
        <dbReference type="Rhea" id="RHEA-COMP:11032"/>
        <dbReference type="ChEBI" id="CHEBI:7896"/>
        <dbReference type="ChEBI" id="CHEBI:15377"/>
        <dbReference type="ChEBI" id="CHEBI:15378"/>
        <dbReference type="ChEBI" id="CHEBI:29950"/>
        <dbReference type="ChEBI" id="CHEBI:74151"/>
        <dbReference type="EC" id="3.1.2.22"/>
    </reaction>
    <physiologicalReaction direction="left-to-right" evidence="9">
        <dbReference type="Rhea" id="RHEA:19234"/>
    </physiologicalReaction>
</comment>
<evidence type="ECO:0000256" key="10">
    <source>
        <dbReference type="SAM" id="SignalP"/>
    </source>
</evidence>
<evidence type="ECO:0000256" key="2">
    <source>
        <dbReference type="ARBA" id="ARBA00012423"/>
    </source>
</evidence>
<dbReference type="Proteomes" id="UP001497623">
    <property type="component" value="Unassembled WGS sequence"/>
</dbReference>
<dbReference type="PRINTS" id="PR00414">
    <property type="entry name" value="PPTHIESTRASE"/>
</dbReference>
<evidence type="ECO:0000256" key="9">
    <source>
        <dbReference type="ARBA" id="ARBA00047409"/>
    </source>
</evidence>
<evidence type="ECO:0000256" key="1">
    <source>
        <dbReference type="ARBA" id="ARBA00010758"/>
    </source>
</evidence>
<organism evidence="11 12">
    <name type="scientific">Meganyctiphanes norvegica</name>
    <name type="common">Northern krill</name>
    <name type="synonym">Thysanopoda norvegica</name>
    <dbReference type="NCBI Taxonomy" id="48144"/>
    <lineage>
        <taxon>Eukaryota</taxon>
        <taxon>Metazoa</taxon>
        <taxon>Ecdysozoa</taxon>
        <taxon>Arthropoda</taxon>
        <taxon>Crustacea</taxon>
        <taxon>Multicrustacea</taxon>
        <taxon>Malacostraca</taxon>
        <taxon>Eumalacostraca</taxon>
        <taxon>Eucarida</taxon>
        <taxon>Euphausiacea</taxon>
        <taxon>Euphausiidae</taxon>
        <taxon>Meganyctiphanes</taxon>
    </lineage>
</organism>
<dbReference type="Pfam" id="PF02089">
    <property type="entry name" value="Palm_thioest"/>
    <property type="match status" value="1"/>
</dbReference>
<dbReference type="AlphaFoldDB" id="A0AAV2SBJ6"/>
<name>A0AAV2SBJ6_MEGNR</name>
<dbReference type="GO" id="GO:0005764">
    <property type="term" value="C:lysosome"/>
    <property type="evidence" value="ECO:0007669"/>
    <property type="project" value="TreeGrafter"/>
</dbReference>
<evidence type="ECO:0000313" key="11">
    <source>
        <dbReference type="EMBL" id="CAL4176055.1"/>
    </source>
</evidence>
<keyword evidence="5" id="KW-0378">Hydrolase</keyword>
<evidence type="ECO:0000256" key="6">
    <source>
        <dbReference type="ARBA" id="ARBA00023157"/>
    </source>
</evidence>
<dbReference type="Gene3D" id="3.40.50.1820">
    <property type="entry name" value="alpha/beta hydrolase"/>
    <property type="match status" value="1"/>
</dbReference>
<evidence type="ECO:0000256" key="8">
    <source>
        <dbReference type="ARBA" id="ARBA00031934"/>
    </source>
</evidence>
<proteinExistence type="inferred from homology"/>
<evidence type="ECO:0000313" key="12">
    <source>
        <dbReference type="Proteomes" id="UP001497623"/>
    </source>
</evidence>
<dbReference type="SUPFAM" id="SSF53474">
    <property type="entry name" value="alpha/beta-Hydrolases"/>
    <property type="match status" value="1"/>
</dbReference>
<evidence type="ECO:0000256" key="5">
    <source>
        <dbReference type="ARBA" id="ARBA00022801"/>
    </source>
</evidence>
<evidence type="ECO:0000256" key="3">
    <source>
        <dbReference type="ARBA" id="ARBA00014212"/>
    </source>
</evidence>
<dbReference type="FunFam" id="3.40.50.1820:FF:000107">
    <property type="entry name" value="Palmitoyl-protein thioesterase 1"/>
    <property type="match status" value="1"/>
</dbReference>
<feature type="chain" id="PRO_5043562088" description="Palmitoyl-protein thioesterase 1" evidence="10">
    <location>
        <begin position="17"/>
        <end position="300"/>
    </location>
</feature>
<dbReference type="GO" id="GO:0006898">
    <property type="term" value="P:receptor-mediated endocytosis"/>
    <property type="evidence" value="ECO:0007669"/>
    <property type="project" value="TreeGrafter"/>
</dbReference>
<keyword evidence="4 10" id="KW-0732">Signal</keyword>
<reference evidence="11 12" key="1">
    <citation type="submission" date="2024-05" db="EMBL/GenBank/DDBJ databases">
        <authorList>
            <person name="Wallberg A."/>
        </authorList>
    </citation>
    <scope>NUCLEOTIDE SEQUENCE [LARGE SCALE GENOMIC DNA]</scope>
</reference>